<organism evidence="4 5">
    <name type="scientific">Synchytrium microbalum</name>
    <dbReference type="NCBI Taxonomy" id="1806994"/>
    <lineage>
        <taxon>Eukaryota</taxon>
        <taxon>Fungi</taxon>
        <taxon>Fungi incertae sedis</taxon>
        <taxon>Chytridiomycota</taxon>
        <taxon>Chytridiomycota incertae sedis</taxon>
        <taxon>Chytridiomycetes</taxon>
        <taxon>Synchytriales</taxon>
        <taxon>Synchytriaceae</taxon>
        <taxon>Synchytrium</taxon>
    </lineage>
</organism>
<proteinExistence type="predicted"/>
<feature type="compositionally biased region" description="Polar residues" evidence="2">
    <location>
        <begin position="840"/>
        <end position="852"/>
    </location>
</feature>
<feature type="region of interest" description="Disordered" evidence="2">
    <location>
        <begin position="1221"/>
        <end position="1251"/>
    </location>
</feature>
<dbReference type="Gene3D" id="2.130.10.10">
    <property type="entry name" value="YVTN repeat-like/Quinoprotein amine dehydrogenase"/>
    <property type="match status" value="4"/>
</dbReference>
<evidence type="ECO:0000256" key="1">
    <source>
        <dbReference type="PROSITE-ProRule" id="PRU00221"/>
    </source>
</evidence>
<dbReference type="SMART" id="SM00320">
    <property type="entry name" value="WD40"/>
    <property type="match status" value="12"/>
</dbReference>
<dbReference type="Pfam" id="PF24782">
    <property type="entry name" value="WD40_MABP1-WDR62_2nd"/>
    <property type="match status" value="1"/>
</dbReference>
<sequence length="1367" mass="149112">MHTLSTSKRKLERRGSKPDQPVMILERTLGISSCNRSSSLSLHPNASKCPIIAIPTGCVVTLYNHRRNRQTGFLLPAPVKSLKTGNAVNGAGTRPVSCVEFSPDGQVLASGHQPRIMIWDHAHTLVVSELHGHKFGVLAMRFSPNGRNLVSVGYQHDGCIFVWNWKTGQKLATARVTTPISSLSFSQDASFFVTGGTRHIKFWFMDSIKASPAVSSNPAGKTPPVPNIEGKFGVLGEHKNSSFSDVACGIGTLSQHTYGITEAGLLVLFGEGHVMEKWVDLKVRKGFSVDVSDKYVVCGCTDGIIRIFEPFTLKYIMTLPKPHPVGVDVATSVGSSYRSPNIQNAVYASVVAVKVDHANEKVVAMYSDRSMFIWDVKDPKHVGKYRSFLNHSDCIWGVEMVPSQFTLPPEPSPLPSALESPGDSRPPPTPTGRHLPPGTFVTCSADGTIRFWNLEIAAHDGHTSSSGFLGRNLYSRELIKVLYLDKTALSKLSAIDDGSNDNTNERGGIKSIRISPDGDLLASGDRSGNLRIHDLSTFEERTYLEAHEAEILTMDFSGEREQGSPYFLSTASRDRLIHIFDISRNLNLIQTLDDHSASITAVRFARQGRELVSCAADKSIIFRALQGGPYPEYVTYHNSSGRATVYDLDVDPSNKVVAGVTQDKKLTVFSIETGKPVRMYKPDLVNDPPSDSGGFIKVAMSPTGSFAVVAGTDRVLRVFDLATGIVVARGTGHSELITSVKFALDGTRIISTSGDGCIFIWRFGGALSHVLHQQQMSPITRDFDNESVDFDSTPETGTGMQSFAKRAEIQRPFTFSFTETALPAWARERDTESDIESKVSESGGSRPSTATARTKGRWAQRVDEDGISLYSETPEISNPVAKWADVYERRYSLETGLEADGPRSSGISPVTPPIVGESSLPRMPDETRPPIIPTVMPKQEDLVIEDVAETDGSASPALALDDLESEEDDGGLDIMDTVYVDPADNEEPVTGSTFVIAEEKIIDTPSEIAPSTETGSPPVEEEIVVDEEEEEPEKLPDGENLDFDPYFGDAATTNNHGGENRQSLSAKHISSRTTIPTSQPQPRGVGTRILDFVLKRDSINTSVNTDSPLKKRKEQTAREVDKVRQRLATLGIVWKSGSAGPDESGVILSPSDNENGEMAEKIEIVHSNLNSAIDDDDDRPISPIPKSPIRENYSRPRTPTSASGRDVIIAAVIDGTFDKATSNPSPVLEDRRHSNVGSGLEDIVDDDDDNDGIVTDAEDTGDAIEEDLPLDSQDVKSTLDNFRDSAQRATKAHAQLSQLVNPTPAEARLLSRSKEVLGQVRDLMNDALQSSVDALPSSGTRRQEDRDLLEKYSDELLKLVREKMLRS</sequence>
<dbReference type="SUPFAM" id="SSF50998">
    <property type="entry name" value="Quinoprotein alcohol dehydrogenase-like"/>
    <property type="match status" value="1"/>
</dbReference>
<dbReference type="SUPFAM" id="SSF117289">
    <property type="entry name" value="Nucleoporin domain"/>
    <property type="match status" value="1"/>
</dbReference>
<dbReference type="InterPro" id="IPR015943">
    <property type="entry name" value="WD40/YVTN_repeat-like_dom_sf"/>
</dbReference>
<feature type="region of interest" description="Disordered" evidence="2">
    <location>
        <begin position="409"/>
        <end position="439"/>
    </location>
</feature>
<feature type="repeat" description="WD" evidence="1">
    <location>
        <begin position="730"/>
        <end position="761"/>
    </location>
</feature>
<comment type="caution">
    <text evidence="4">The sequence shown here is derived from an EMBL/GenBank/DDBJ whole genome shotgun (WGS) entry which is preliminary data.</text>
</comment>
<evidence type="ECO:0000313" key="4">
    <source>
        <dbReference type="EMBL" id="TPX35368.1"/>
    </source>
</evidence>
<protein>
    <recommendedName>
        <fullName evidence="3">MABP1/WDR62 second WD40 domain-containing protein</fullName>
    </recommendedName>
</protein>
<dbReference type="InterPro" id="IPR001680">
    <property type="entry name" value="WD40_rpt"/>
</dbReference>
<feature type="region of interest" description="Disordered" evidence="2">
    <location>
        <begin position="1171"/>
        <end position="1201"/>
    </location>
</feature>
<feature type="region of interest" description="Disordered" evidence="2">
    <location>
        <begin position="1"/>
        <end position="20"/>
    </location>
</feature>
<dbReference type="RefSeq" id="XP_031025895.1">
    <property type="nucleotide sequence ID" value="XM_031168150.1"/>
</dbReference>
<feature type="region of interest" description="Disordered" evidence="2">
    <location>
        <begin position="826"/>
        <end position="859"/>
    </location>
</feature>
<feature type="compositionally biased region" description="Acidic residues" evidence="2">
    <location>
        <begin position="1242"/>
        <end position="1251"/>
    </location>
</feature>
<keyword evidence="5" id="KW-1185">Reference proteome</keyword>
<feature type="region of interest" description="Disordered" evidence="2">
    <location>
        <begin position="1007"/>
        <end position="1085"/>
    </location>
</feature>
<dbReference type="PANTHER" id="PTHR45589:SF1">
    <property type="entry name" value="WD REPEAT DOMAIN 62, ISOFORM G"/>
    <property type="match status" value="1"/>
</dbReference>
<dbReference type="OrthoDB" id="6252103at2759"/>
<gene>
    <name evidence="4" type="ORF">SmJEL517_g02222</name>
</gene>
<dbReference type="Pfam" id="PF00400">
    <property type="entry name" value="WD40"/>
    <property type="match status" value="3"/>
</dbReference>
<dbReference type="PROSITE" id="PS50082">
    <property type="entry name" value="WD_REPEATS_2"/>
    <property type="match status" value="2"/>
</dbReference>
<feature type="region of interest" description="Disordered" evidence="2">
    <location>
        <begin position="897"/>
        <end position="924"/>
    </location>
</feature>
<dbReference type="InterPro" id="IPR011047">
    <property type="entry name" value="Quinoprotein_ADH-like_sf"/>
</dbReference>
<reference evidence="4 5" key="1">
    <citation type="journal article" date="2019" name="Sci. Rep.">
        <title>Comparative genomics of chytrid fungi reveal insights into the obligate biotrophic and pathogenic lifestyle of Synchytrium endobioticum.</title>
        <authorList>
            <person name="van de Vossenberg B.T.L.H."/>
            <person name="Warris S."/>
            <person name="Nguyen H.D.T."/>
            <person name="van Gent-Pelzer M.P.E."/>
            <person name="Joly D.L."/>
            <person name="van de Geest H.C."/>
            <person name="Bonants P.J.M."/>
            <person name="Smith D.S."/>
            <person name="Levesque C.A."/>
            <person name="van der Lee T.A.J."/>
        </authorList>
    </citation>
    <scope>NUCLEOTIDE SEQUENCE [LARGE SCALE GENOMIC DNA]</scope>
    <source>
        <strain evidence="4 5">JEL517</strain>
    </source>
</reference>
<dbReference type="PROSITE" id="PS50294">
    <property type="entry name" value="WD_REPEATS_REGION"/>
    <property type="match status" value="1"/>
</dbReference>
<name>A0A507C7R6_9FUNG</name>
<feature type="compositionally biased region" description="Basic and acidic residues" evidence="2">
    <location>
        <begin position="826"/>
        <end position="839"/>
    </location>
</feature>
<dbReference type="InterPro" id="IPR036322">
    <property type="entry name" value="WD40_repeat_dom_sf"/>
</dbReference>
<evidence type="ECO:0000256" key="2">
    <source>
        <dbReference type="SAM" id="MobiDB-lite"/>
    </source>
</evidence>
<feature type="compositionally biased region" description="Acidic residues" evidence="2">
    <location>
        <begin position="1019"/>
        <end position="1032"/>
    </location>
</feature>
<dbReference type="InterPro" id="IPR056162">
    <property type="entry name" value="WD40_MABP1-WDR62_2nd"/>
</dbReference>
<dbReference type="GeneID" id="42003447"/>
<evidence type="ECO:0000313" key="5">
    <source>
        <dbReference type="Proteomes" id="UP000319731"/>
    </source>
</evidence>
<feature type="compositionally biased region" description="Polar residues" evidence="2">
    <location>
        <begin position="1051"/>
        <end position="1065"/>
    </location>
</feature>
<dbReference type="EMBL" id="QEAO01000009">
    <property type="protein sequence ID" value="TPX35368.1"/>
    <property type="molecule type" value="Genomic_DNA"/>
</dbReference>
<dbReference type="Proteomes" id="UP000319731">
    <property type="component" value="Unassembled WGS sequence"/>
</dbReference>
<feature type="repeat" description="WD" evidence="1">
    <location>
        <begin position="130"/>
        <end position="173"/>
    </location>
</feature>
<keyword evidence="1" id="KW-0853">WD repeat</keyword>
<accession>A0A507C7R6</accession>
<evidence type="ECO:0000259" key="3">
    <source>
        <dbReference type="Pfam" id="PF24782"/>
    </source>
</evidence>
<dbReference type="PANTHER" id="PTHR45589">
    <property type="entry name" value="WD REPEAT DOMAIN 62, ISOFORM G"/>
    <property type="match status" value="1"/>
</dbReference>
<feature type="compositionally biased region" description="Polar residues" evidence="2">
    <location>
        <begin position="1071"/>
        <end position="1081"/>
    </location>
</feature>
<dbReference type="SUPFAM" id="SSF50978">
    <property type="entry name" value="WD40 repeat-like"/>
    <property type="match status" value="1"/>
</dbReference>
<dbReference type="InterPro" id="IPR052779">
    <property type="entry name" value="WDR62"/>
</dbReference>
<feature type="domain" description="MABP1/WDR62 second WD40" evidence="3">
    <location>
        <begin position="433"/>
        <end position="762"/>
    </location>
</feature>